<dbReference type="EMBL" id="CP114768">
    <property type="protein sequence ID" value="WBA43933.1"/>
    <property type="molecule type" value="Genomic_DNA"/>
</dbReference>
<name>A0ABY7LU49_9BACT</name>
<dbReference type="SUPFAM" id="SSF143011">
    <property type="entry name" value="RelE-like"/>
    <property type="match status" value="1"/>
</dbReference>
<dbReference type="Pfam" id="PF06769">
    <property type="entry name" value="YoeB_toxin"/>
    <property type="match status" value="1"/>
</dbReference>
<evidence type="ECO:0000313" key="1">
    <source>
        <dbReference type="EMBL" id="WBA43933.1"/>
    </source>
</evidence>
<organism evidence="1 2">
    <name type="scientific">Hymenobacter canadensis</name>
    <dbReference type="NCBI Taxonomy" id="2999067"/>
    <lineage>
        <taxon>Bacteria</taxon>
        <taxon>Pseudomonadati</taxon>
        <taxon>Bacteroidota</taxon>
        <taxon>Cytophagia</taxon>
        <taxon>Cytophagales</taxon>
        <taxon>Hymenobacteraceae</taxon>
        <taxon>Hymenobacter</taxon>
    </lineage>
</organism>
<dbReference type="InterPro" id="IPR035093">
    <property type="entry name" value="RelE/ParE_toxin_dom_sf"/>
</dbReference>
<proteinExistence type="predicted"/>
<keyword evidence="2" id="KW-1185">Reference proteome</keyword>
<keyword evidence="1" id="KW-0614">Plasmid</keyword>
<dbReference type="RefSeq" id="WP_269561967.1">
    <property type="nucleotide sequence ID" value="NZ_CP114768.1"/>
</dbReference>
<gene>
    <name evidence="1" type="ORF">O3303_20415</name>
</gene>
<accession>A0ABY7LU49</accession>
<dbReference type="Gene3D" id="3.30.2310.20">
    <property type="entry name" value="RelE-like"/>
    <property type="match status" value="1"/>
</dbReference>
<evidence type="ECO:0000313" key="2">
    <source>
        <dbReference type="Proteomes" id="UP001211005"/>
    </source>
</evidence>
<dbReference type="InterPro" id="IPR009614">
    <property type="entry name" value="YoeB_toxin"/>
</dbReference>
<protein>
    <submittedName>
        <fullName evidence="1">Type II toxin-antitoxin system YoeB family toxin</fullName>
    </submittedName>
</protein>
<geneLocation type="plasmid" evidence="1 2">
    <name>unnamed1</name>
</geneLocation>
<dbReference type="Proteomes" id="UP001211005">
    <property type="component" value="Plasmid unnamed1"/>
</dbReference>
<sequence>MEAIYLTSLPSFQLRPRFRGGSKKCLRTSTTSTGKPEPLKHGFAGFWSRRISGEHWLIYRFEADLV</sequence>
<reference evidence="1 2" key="1">
    <citation type="submission" date="2022-12" db="EMBL/GenBank/DDBJ databases">
        <title>Hymenobacter canadensis sp. nov. isolated from lake water of the Cambridge Bay, Canada.</title>
        <authorList>
            <person name="Kim W.H."/>
            <person name="Lee Y.M."/>
        </authorList>
    </citation>
    <scope>NUCLEOTIDE SEQUENCE [LARGE SCALE GENOMIC DNA]</scope>
    <source>
        <strain evidence="1 2">PAMC 29467</strain>
        <plasmid evidence="1 2">unnamed1</plasmid>
    </source>
</reference>